<comment type="caution">
    <text evidence="24">The sequence shown here is derived from an EMBL/GenBank/DDBJ whole genome shotgun (WGS) entry which is preliminary data.</text>
</comment>
<dbReference type="PANTHER" id="PTHR23033">
    <property type="entry name" value="BETA1,3-GALACTOSYLTRANSFERASE"/>
    <property type="match status" value="1"/>
</dbReference>
<evidence type="ECO:0000256" key="13">
    <source>
        <dbReference type="ARBA" id="ARBA00022989"/>
    </source>
</evidence>
<dbReference type="EMBL" id="CAJHNJ030000056">
    <property type="protein sequence ID" value="CAG9133078.1"/>
    <property type="molecule type" value="Genomic_DNA"/>
</dbReference>
<evidence type="ECO:0000256" key="15">
    <source>
        <dbReference type="ARBA" id="ARBA00023157"/>
    </source>
</evidence>
<dbReference type="PANTHER" id="PTHR23033:SF14">
    <property type="entry name" value="GLYCOPROTEIN-N-ACETYLGALACTOSAMINE 3-BETA-GALACTOSYLTRANSFERASE 1-RELATED"/>
    <property type="match status" value="1"/>
</dbReference>
<name>A0A8S4G215_PLUXY</name>
<dbReference type="InterPro" id="IPR003378">
    <property type="entry name" value="Fringe-like_glycosylTrfase"/>
</dbReference>
<evidence type="ECO:0000256" key="7">
    <source>
        <dbReference type="ARBA" id="ARBA00022676"/>
    </source>
</evidence>
<keyword evidence="15" id="KW-1015">Disulfide bond</keyword>
<feature type="domain" description="Fringe-like glycosyltransferase" evidence="23">
    <location>
        <begin position="43"/>
        <end position="216"/>
    </location>
</feature>
<comment type="pathway">
    <text evidence="3">Protein modification; protein glycosylation.</text>
</comment>
<evidence type="ECO:0000313" key="24">
    <source>
        <dbReference type="EMBL" id="CAG9133078.1"/>
    </source>
</evidence>
<evidence type="ECO:0000256" key="20">
    <source>
        <dbReference type="ARBA" id="ARBA00042009"/>
    </source>
</evidence>
<keyword evidence="17" id="KW-0464">Manganese</keyword>
<evidence type="ECO:0000256" key="22">
    <source>
        <dbReference type="ARBA" id="ARBA00059245"/>
    </source>
</evidence>
<evidence type="ECO:0000256" key="17">
    <source>
        <dbReference type="ARBA" id="ARBA00023211"/>
    </source>
</evidence>
<evidence type="ECO:0000256" key="5">
    <source>
        <dbReference type="ARBA" id="ARBA00011748"/>
    </source>
</evidence>
<keyword evidence="8" id="KW-0808">Transferase</keyword>
<evidence type="ECO:0000256" key="9">
    <source>
        <dbReference type="ARBA" id="ARBA00022692"/>
    </source>
</evidence>
<protein>
    <recommendedName>
        <fullName evidence="18">Glycoprotein-N-acetylgalactosamine 3-beta-galactosyltransferase 1</fullName>
        <ecNumber evidence="6">2.4.1.122</ecNumber>
    </recommendedName>
    <alternativeName>
        <fullName evidence="20">Core 1 O-glycan T-synthase</fullName>
    </alternativeName>
    <alternativeName>
        <fullName evidence="21">Core 1 UDP-galactose:N-acetylgalactosamine-alpha-R beta 1,3-galactosyltransferase 1</fullName>
    </alternativeName>
    <alternativeName>
        <fullName evidence="19">Core 1 beta1,3-galactosyltransferase 1</fullName>
    </alternativeName>
</protein>
<dbReference type="GO" id="GO:0000166">
    <property type="term" value="F:nucleotide binding"/>
    <property type="evidence" value="ECO:0007669"/>
    <property type="project" value="UniProtKB-KW"/>
</dbReference>
<comment type="function">
    <text evidence="22">Glycosyltransferase that generates the core 1 O-glycan Gal-beta1-3GalNAc-alpha1-Ser/Thr (T antigen), which is a precursor for many extended O-glycans in glycoproteins.</text>
</comment>
<evidence type="ECO:0000256" key="6">
    <source>
        <dbReference type="ARBA" id="ARBA00012557"/>
    </source>
</evidence>
<comment type="subcellular location">
    <subcellularLocation>
        <location evidence="2">Membrane</location>
        <topology evidence="2">Single-pass type II membrane protein</topology>
    </subcellularLocation>
</comment>
<dbReference type="Pfam" id="PF02434">
    <property type="entry name" value="Fringe"/>
    <property type="match status" value="1"/>
</dbReference>
<keyword evidence="12" id="KW-0735">Signal-anchor</keyword>
<dbReference type="InterPro" id="IPR026050">
    <property type="entry name" value="C1GALT1/C1GALT1_chp1"/>
</dbReference>
<dbReference type="GO" id="GO:0030145">
    <property type="term" value="F:manganese ion binding"/>
    <property type="evidence" value="ECO:0007669"/>
    <property type="project" value="UniProtKB-ARBA"/>
</dbReference>
<evidence type="ECO:0000256" key="19">
    <source>
        <dbReference type="ARBA" id="ARBA00041226"/>
    </source>
</evidence>
<comment type="cofactor">
    <cofactor evidence="1">
        <name>Mn(2+)</name>
        <dbReference type="ChEBI" id="CHEBI:29035"/>
    </cofactor>
</comment>
<proteinExistence type="inferred from homology"/>
<evidence type="ECO:0000256" key="8">
    <source>
        <dbReference type="ARBA" id="ARBA00022679"/>
    </source>
</evidence>
<evidence type="ECO:0000256" key="2">
    <source>
        <dbReference type="ARBA" id="ARBA00004606"/>
    </source>
</evidence>
<dbReference type="FunFam" id="3.90.550.50:FF:000017">
    <property type="entry name" value="Glycoprotein-N-acetylgalactosamine 3-beta-galactosyltransferase 1"/>
    <property type="match status" value="1"/>
</dbReference>
<evidence type="ECO:0000259" key="23">
    <source>
        <dbReference type="Pfam" id="PF02434"/>
    </source>
</evidence>
<comment type="subunit">
    <text evidence="5">Homodimer; disulfide-linked.</text>
</comment>
<sequence length="296" mass="34615">MLLLLLLQENGALSIPDVNVVSHSHRNQEKTVARSYRQVTRLLCWVLTCPWNHQAKALHVKKTWGKRCNVLLFMSSRRDKSIPTIGIHGQEGRAHLWHKTKAAFHYIHKHYLDKADWFLKADDDTYVVVENLRYMLFGYDTNKPMYFGHRFKKLDKKGYMSGGAGYVLSKAALKVFVKNEKKKCSFVNNQTVEDVSIGKCLNHLGVRPMDSRDLYTRQRFLPLPAHDHLRNINSSDGWFQKFTYYPVAWGIDCCSDYAISFHYVDPGAMYLYDYLIYHLRPYGLDYLHHPSDAYEQ</sequence>
<dbReference type="Proteomes" id="UP000653454">
    <property type="component" value="Unassembled WGS sequence"/>
</dbReference>
<gene>
    <name evidence="24" type="ORF">PLXY2_LOCUS11286</name>
</gene>
<keyword evidence="9" id="KW-0812">Transmembrane</keyword>
<organism evidence="24 25">
    <name type="scientific">Plutella xylostella</name>
    <name type="common">Diamondback moth</name>
    <name type="synonym">Plutella maculipennis</name>
    <dbReference type="NCBI Taxonomy" id="51655"/>
    <lineage>
        <taxon>Eukaryota</taxon>
        <taxon>Metazoa</taxon>
        <taxon>Ecdysozoa</taxon>
        <taxon>Arthropoda</taxon>
        <taxon>Hexapoda</taxon>
        <taxon>Insecta</taxon>
        <taxon>Pterygota</taxon>
        <taxon>Neoptera</taxon>
        <taxon>Endopterygota</taxon>
        <taxon>Lepidoptera</taxon>
        <taxon>Glossata</taxon>
        <taxon>Ditrysia</taxon>
        <taxon>Yponomeutoidea</taxon>
        <taxon>Plutellidae</taxon>
        <taxon>Plutella</taxon>
    </lineage>
</organism>
<evidence type="ECO:0000256" key="3">
    <source>
        <dbReference type="ARBA" id="ARBA00004922"/>
    </source>
</evidence>
<accession>A0A8S4G215</accession>
<keyword evidence="16" id="KW-0325">Glycoprotein</keyword>
<evidence type="ECO:0000256" key="21">
    <source>
        <dbReference type="ARBA" id="ARBA00043065"/>
    </source>
</evidence>
<keyword evidence="14" id="KW-0472">Membrane</keyword>
<evidence type="ECO:0000256" key="11">
    <source>
        <dbReference type="ARBA" id="ARBA00022741"/>
    </source>
</evidence>
<evidence type="ECO:0000256" key="16">
    <source>
        <dbReference type="ARBA" id="ARBA00023180"/>
    </source>
</evidence>
<evidence type="ECO:0000256" key="1">
    <source>
        <dbReference type="ARBA" id="ARBA00001936"/>
    </source>
</evidence>
<reference evidence="24" key="1">
    <citation type="submission" date="2020-11" db="EMBL/GenBank/DDBJ databases">
        <authorList>
            <person name="Whiteford S."/>
        </authorList>
    </citation>
    <scope>NUCLEOTIDE SEQUENCE</scope>
</reference>
<dbReference type="GO" id="GO:0016020">
    <property type="term" value="C:membrane"/>
    <property type="evidence" value="ECO:0007669"/>
    <property type="project" value="UniProtKB-SubCell"/>
</dbReference>
<dbReference type="EC" id="2.4.1.122" evidence="6"/>
<evidence type="ECO:0000256" key="18">
    <source>
        <dbReference type="ARBA" id="ARBA00040898"/>
    </source>
</evidence>
<comment type="similarity">
    <text evidence="4">Belongs to the glycosyltransferase 31 family. Beta3-Gal-T subfamily.</text>
</comment>
<evidence type="ECO:0000256" key="4">
    <source>
        <dbReference type="ARBA" id="ARBA00006462"/>
    </source>
</evidence>
<evidence type="ECO:0000256" key="10">
    <source>
        <dbReference type="ARBA" id="ARBA00022723"/>
    </source>
</evidence>
<evidence type="ECO:0000256" key="12">
    <source>
        <dbReference type="ARBA" id="ARBA00022968"/>
    </source>
</evidence>
<keyword evidence="25" id="KW-1185">Reference proteome</keyword>
<evidence type="ECO:0000256" key="14">
    <source>
        <dbReference type="ARBA" id="ARBA00023136"/>
    </source>
</evidence>
<keyword evidence="10" id="KW-0479">Metal-binding</keyword>
<evidence type="ECO:0000313" key="25">
    <source>
        <dbReference type="Proteomes" id="UP000653454"/>
    </source>
</evidence>
<keyword evidence="7" id="KW-0328">Glycosyltransferase</keyword>
<keyword evidence="13" id="KW-1133">Transmembrane helix</keyword>
<dbReference type="GO" id="GO:0016263">
    <property type="term" value="F:glycoprotein-N-acetylgalactosamine 3-beta-galactosyltransferase activity"/>
    <property type="evidence" value="ECO:0007669"/>
    <property type="project" value="UniProtKB-EC"/>
</dbReference>
<dbReference type="AlphaFoldDB" id="A0A8S4G215"/>
<dbReference type="Gene3D" id="3.90.550.50">
    <property type="match status" value="1"/>
</dbReference>
<keyword evidence="11" id="KW-0547">Nucleotide-binding</keyword>